<keyword evidence="1" id="KW-0472">Membrane</keyword>
<evidence type="ECO:0000313" key="2">
    <source>
        <dbReference type="EMBL" id="KAK4030361.1"/>
    </source>
</evidence>
<proteinExistence type="predicted"/>
<gene>
    <name evidence="2" type="ORF">OUZ56_023360</name>
</gene>
<keyword evidence="1" id="KW-1133">Transmembrane helix</keyword>
<dbReference type="Proteomes" id="UP001234178">
    <property type="component" value="Unassembled WGS sequence"/>
</dbReference>
<keyword evidence="3" id="KW-1185">Reference proteome</keyword>
<sequence>MLELCGPPIQGDLVVANSTLIGKANLRERRLPSSGHFERNPMAYHCYVFLIFIAALPSSTVVHVNRGDGRS</sequence>
<feature type="transmembrane region" description="Helical" evidence="1">
    <location>
        <begin position="42"/>
        <end position="64"/>
    </location>
</feature>
<protein>
    <submittedName>
        <fullName evidence="2">Uncharacterized protein</fullName>
    </submittedName>
</protein>
<keyword evidence="1" id="KW-0812">Transmembrane</keyword>
<comment type="caution">
    <text evidence="2">The sequence shown here is derived from an EMBL/GenBank/DDBJ whole genome shotgun (WGS) entry which is preliminary data.</text>
</comment>
<reference evidence="2 3" key="1">
    <citation type="journal article" date="2023" name="Nucleic Acids Res.">
        <title>The hologenome of Daphnia magna reveals possible DNA methylation and microbiome-mediated evolution of the host genome.</title>
        <authorList>
            <person name="Chaturvedi A."/>
            <person name="Li X."/>
            <person name="Dhandapani V."/>
            <person name="Marshall H."/>
            <person name="Kissane S."/>
            <person name="Cuenca-Cambronero M."/>
            <person name="Asole G."/>
            <person name="Calvet F."/>
            <person name="Ruiz-Romero M."/>
            <person name="Marangio P."/>
            <person name="Guigo R."/>
            <person name="Rago D."/>
            <person name="Mirbahai L."/>
            <person name="Eastwood N."/>
            <person name="Colbourne J.K."/>
            <person name="Zhou J."/>
            <person name="Mallon E."/>
            <person name="Orsini L."/>
        </authorList>
    </citation>
    <scope>NUCLEOTIDE SEQUENCE [LARGE SCALE GENOMIC DNA]</scope>
    <source>
        <strain evidence="2">LRV0_1</strain>
    </source>
</reference>
<evidence type="ECO:0000313" key="3">
    <source>
        <dbReference type="Proteomes" id="UP001234178"/>
    </source>
</evidence>
<organism evidence="2 3">
    <name type="scientific">Daphnia magna</name>
    <dbReference type="NCBI Taxonomy" id="35525"/>
    <lineage>
        <taxon>Eukaryota</taxon>
        <taxon>Metazoa</taxon>
        <taxon>Ecdysozoa</taxon>
        <taxon>Arthropoda</taxon>
        <taxon>Crustacea</taxon>
        <taxon>Branchiopoda</taxon>
        <taxon>Diplostraca</taxon>
        <taxon>Cladocera</taxon>
        <taxon>Anomopoda</taxon>
        <taxon>Daphniidae</taxon>
        <taxon>Daphnia</taxon>
    </lineage>
</organism>
<dbReference type="EMBL" id="JAOYFB010000039">
    <property type="protein sequence ID" value="KAK4030361.1"/>
    <property type="molecule type" value="Genomic_DNA"/>
</dbReference>
<accession>A0ABR0AZ36</accession>
<name>A0ABR0AZ36_9CRUS</name>
<evidence type="ECO:0000256" key="1">
    <source>
        <dbReference type="SAM" id="Phobius"/>
    </source>
</evidence>